<protein>
    <submittedName>
        <fullName evidence="2">HET-domain-containing protein</fullName>
    </submittedName>
</protein>
<dbReference type="PANTHER" id="PTHR33112">
    <property type="entry name" value="DOMAIN PROTEIN, PUTATIVE-RELATED"/>
    <property type="match status" value="1"/>
</dbReference>
<reference evidence="2 3" key="1">
    <citation type="journal article" date="2016" name="Nat. Commun.">
        <title>Ectomycorrhizal ecology is imprinted in the genome of the dominant symbiotic fungus Cenococcum geophilum.</title>
        <authorList>
            <consortium name="DOE Joint Genome Institute"/>
            <person name="Peter M."/>
            <person name="Kohler A."/>
            <person name="Ohm R.A."/>
            <person name="Kuo A."/>
            <person name="Krutzmann J."/>
            <person name="Morin E."/>
            <person name="Arend M."/>
            <person name="Barry K.W."/>
            <person name="Binder M."/>
            <person name="Choi C."/>
            <person name="Clum A."/>
            <person name="Copeland A."/>
            <person name="Grisel N."/>
            <person name="Haridas S."/>
            <person name="Kipfer T."/>
            <person name="LaButti K."/>
            <person name="Lindquist E."/>
            <person name="Lipzen A."/>
            <person name="Maire R."/>
            <person name="Meier B."/>
            <person name="Mihaltcheva S."/>
            <person name="Molinier V."/>
            <person name="Murat C."/>
            <person name="Poggeler S."/>
            <person name="Quandt C.A."/>
            <person name="Sperisen C."/>
            <person name="Tritt A."/>
            <person name="Tisserant E."/>
            <person name="Crous P.W."/>
            <person name="Henrissat B."/>
            <person name="Nehls U."/>
            <person name="Egli S."/>
            <person name="Spatafora J.W."/>
            <person name="Grigoriev I.V."/>
            <person name="Martin F.M."/>
        </authorList>
    </citation>
    <scope>NUCLEOTIDE SEQUENCE [LARGE SCALE GENOMIC DNA]</scope>
    <source>
        <strain evidence="2 3">CBS 459.81</strain>
    </source>
</reference>
<organism evidence="2 3">
    <name type="scientific">Lepidopterella palustris CBS 459.81</name>
    <dbReference type="NCBI Taxonomy" id="1314670"/>
    <lineage>
        <taxon>Eukaryota</taxon>
        <taxon>Fungi</taxon>
        <taxon>Dikarya</taxon>
        <taxon>Ascomycota</taxon>
        <taxon>Pezizomycotina</taxon>
        <taxon>Dothideomycetes</taxon>
        <taxon>Pleosporomycetidae</taxon>
        <taxon>Mytilinidiales</taxon>
        <taxon>Argynnaceae</taxon>
        <taxon>Lepidopterella</taxon>
    </lineage>
</organism>
<dbReference type="AlphaFoldDB" id="A0A8E2DZ15"/>
<dbReference type="EMBL" id="KV745548">
    <property type="protein sequence ID" value="OCK74141.1"/>
    <property type="molecule type" value="Genomic_DNA"/>
</dbReference>
<name>A0A8E2DZ15_9PEZI</name>
<dbReference type="PANTHER" id="PTHR33112:SF16">
    <property type="entry name" value="HETEROKARYON INCOMPATIBILITY DOMAIN-CONTAINING PROTEIN"/>
    <property type="match status" value="1"/>
</dbReference>
<gene>
    <name evidence="2" type="ORF">K432DRAFT_311311</name>
</gene>
<keyword evidence="3" id="KW-1185">Reference proteome</keyword>
<evidence type="ECO:0000313" key="2">
    <source>
        <dbReference type="EMBL" id="OCK74141.1"/>
    </source>
</evidence>
<feature type="non-terminal residue" evidence="2">
    <location>
        <position position="1"/>
    </location>
</feature>
<sequence length="480" mass="54642">PLRLVDLGEDSNAQHLTVRNTQRIFIPGYVCLSYCWGGPQRLCCETHRLDSFGNWSLSTDSLPATFQDSFNTARKLGYRYIWIDSLCIIQNSEDDLEKQILQMPHIYKNAEMTICASTAKSCYDGFLQPRLDYSQFRIPLSWSGGLQGTVYLDDYTLASPPIRENLATRGWALQERLLSRRVLEYGWRTTRWTCSCCNGYSGQTGLSLTDMHSGSKESTSEYSLFLYVSPSGFRKFPRSREELFKGWASLVAQYSKLQLSKQEDRLAAISGIAQELQRITGITYIAGLWYYEKLPSLLQWNTTTPTHRLPRRRNQQQAPSWSWAGVEGPVVIHYSEEIVDRFRIISCSVMGGFGRKMAEGTIKIEGPTKTGLWWRTVKKVRIGVEHGAVGTPETWFKSFIIWPDCADELVSLVDDALETLPLDLTFVAVGRVNWNRGLVRGLILKLNENRNDYTRVGLFQCPDEGESAVEAWGITTIEVR</sequence>
<evidence type="ECO:0000259" key="1">
    <source>
        <dbReference type="Pfam" id="PF06985"/>
    </source>
</evidence>
<feature type="domain" description="Heterokaryon incompatibility" evidence="1">
    <location>
        <begin position="29"/>
        <end position="175"/>
    </location>
</feature>
<dbReference type="InterPro" id="IPR010730">
    <property type="entry name" value="HET"/>
</dbReference>
<dbReference type="Pfam" id="PF06985">
    <property type="entry name" value="HET"/>
    <property type="match status" value="1"/>
</dbReference>
<evidence type="ECO:0000313" key="3">
    <source>
        <dbReference type="Proteomes" id="UP000250266"/>
    </source>
</evidence>
<accession>A0A8E2DZ15</accession>
<proteinExistence type="predicted"/>
<dbReference type="Proteomes" id="UP000250266">
    <property type="component" value="Unassembled WGS sequence"/>
</dbReference>
<dbReference type="OrthoDB" id="5125733at2759"/>